<dbReference type="AlphaFoldDB" id="S7Z989"/>
<dbReference type="Pfam" id="PF00394">
    <property type="entry name" value="Cu-oxidase"/>
    <property type="match status" value="1"/>
</dbReference>
<organism evidence="9 10">
    <name type="scientific">Penicillium oxalicum (strain 114-2 / CGMCC 5302)</name>
    <name type="common">Penicillium decumbens</name>
    <dbReference type="NCBI Taxonomy" id="933388"/>
    <lineage>
        <taxon>Eukaryota</taxon>
        <taxon>Fungi</taxon>
        <taxon>Dikarya</taxon>
        <taxon>Ascomycota</taxon>
        <taxon>Pezizomycotina</taxon>
        <taxon>Eurotiomycetes</taxon>
        <taxon>Eurotiomycetidae</taxon>
        <taxon>Eurotiales</taxon>
        <taxon>Aspergillaceae</taxon>
        <taxon>Penicillium</taxon>
    </lineage>
</organism>
<sequence>MRFSFPLISAVAAALVGVTSAAVHDETFIPDAVLRVTEQDAQQPCVPYKAVVLVNGTTPGPVLRFTEGETVWIRVYNDIETQNLTMHWHGLTMATAPFSDGTPSAAQWPIPPNHFFDYELNVPMGYAGTYFYHSHVGLQATSCTGPLIIEDHDARPYDYEDDRILMVQDVFPNTDEYIEAALLAVPMEYERAQEMVLINGKGGGLTSEGTTCSSPVTVINVEHGKTYRFRLIGGTGLSINIIGIEAHPMLQVIEADGAYTEMYPTSFMQVSPGQRFSFLLQTLRNPDKEQYWIQLETRDFGGLTRSYAVLNYGPEINDSVTSIYPPADPTPITLPQTDTTWLEYTLRPFNDSRYPTASMNAMDYPTAAEVTRRVNITSHLHISSGGGLLYTLNGYTWNEETPPEPYLVSLYKDGGSDWPSMEVALQHEGIDPNAHAFPALIGEVLEIVVQGTGSDGGGTETHPWHAHGAHYWDLGAGEGIYNATLNEELWAQSGAHPIRREYSGNAANGTLSAWRAWRLRITEPGVWMIHCHLLPHMVWGMQTVWVMGNQTEVLGMIDRPGVEGYITYGGSVVGNETHPPEVVDWFPLSEWEDGQIPPQ</sequence>
<protein>
    <recommendedName>
        <fullName evidence="11">Multicopper oxidase</fullName>
    </recommendedName>
</protein>
<keyword evidence="4" id="KW-0186">Copper</keyword>
<keyword evidence="3" id="KW-0560">Oxidoreductase</keyword>
<dbReference type="GO" id="GO:0005507">
    <property type="term" value="F:copper ion binding"/>
    <property type="evidence" value="ECO:0007669"/>
    <property type="project" value="InterPro"/>
</dbReference>
<evidence type="ECO:0000256" key="4">
    <source>
        <dbReference type="ARBA" id="ARBA00023008"/>
    </source>
</evidence>
<proteinExistence type="inferred from homology"/>
<dbReference type="Gene3D" id="2.60.40.420">
    <property type="entry name" value="Cupredoxins - blue copper proteins"/>
    <property type="match status" value="3"/>
</dbReference>
<evidence type="ECO:0000256" key="3">
    <source>
        <dbReference type="ARBA" id="ARBA00023002"/>
    </source>
</evidence>
<dbReference type="HOGENOM" id="CLU_006504_8_3_1"/>
<comment type="similarity">
    <text evidence="1">Belongs to the multicopper oxidase family.</text>
</comment>
<keyword evidence="2" id="KW-0479">Metal-binding</keyword>
<dbReference type="PANTHER" id="PTHR11709:SF394">
    <property type="entry name" value="FI03373P-RELATED"/>
    <property type="match status" value="1"/>
</dbReference>
<evidence type="ECO:0008006" key="11">
    <source>
        <dbReference type="Google" id="ProtNLM"/>
    </source>
</evidence>
<dbReference type="STRING" id="933388.S7Z989"/>
<feature type="domain" description="Plastocyanin-like" evidence="6">
    <location>
        <begin position="162"/>
        <end position="312"/>
    </location>
</feature>
<feature type="chain" id="PRO_5004559745" description="Multicopper oxidase" evidence="5">
    <location>
        <begin position="22"/>
        <end position="599"/>
    </location>
</feature>
<dbReference type="InterPro" id="IPR001117">
    <property type="entry name" value="Cu-oxidase_2nd"/>
</dbReference>
<evidence type="ECO:0000313" key="9">
    <source>
        <dbReference type="EMBL" id="EPS27185.1"/>
    </source>
</evidence>
<dbReference type="InterPro" id="IPR008972">
    <property type="entry name" value="Cupredoxin"/>
</dbReference>
<evidence type="ECO:0000256" key="1">
    <source>
        <dbReference type="ARBA" id="ARBA00010609"/>
    </source>
</evidence>
<dbReference type="Pfam" id="PF07732">
    <property type="entry name" value="Cu-oxidase_3"/>
    <property type="match status" value="1"/>
</dbReference>
<dbReference type="InterPro" id="IPR045087">
    <property type="entry name" value="Cu-oxidase_fam"/>
</dbReference>
<dbReference type="NCBIfam" id="TIGR03390">
    <property type="entry name" value="ascorbOXfungal"/>
    <property type="match status" value="1"/>
</dbReference>
<evidence type="ECO:0000259" key="7">
    <source>
        <dbReference type="Pfam" id="PF07731"/>
    </source>
</evidence>
<evidence type="ECO:0000256" key="5">
    <source>
        <dbReference type="SAM" id="SignalP"/>
    </source>
</evidence>
<dbReference type="PANTHER" id="PTHR11709">
    <property type="entry name" value="MULTI-COPPER OXIDASE"/>
    <property type="match status" value="1"/>
</dbReference>
<dbReference type="OrthoDB" id="2121828at2759"/>
<keyword evidence="10" id="KW-1185">Reference proteome</keyword>
<dbReference type="PhylomeDB" id="S7Z989"/>
<dbReference type="GO" id="GO:0016491">
    <property type="term" value="F:oxidoreductase activity"/>
    <property type="evidence" value="ECO:0007669"/>
    <property type="project" value="UniProtKB-KW"/>
</dbReference>
<dbReference type="EMBL" id="KB644410">
    <property type="protein sequence ID" value="EPS27185.1"/>
    <property type="molecule type" value="Genomic_DNA"/>
</dbReference>
<feature type="signal peptide" evidence="5">
    <location>
        <begin position="1"/>
        <end position="21"/>
    </location>
</feature>
<reference evidence="9 10" key="1">
    <citation type="journal article" date="2013" name="PLoS ONE">
        <title>Genomic and secretomic analyses reveal unique features of the lignocellulolytic enzyme system of Penicillium decumbens.</title>
        <authorList>
            <person name="Liu G."/>
            <person name="Zhang L."/>
            <person name="Wei X."/>
            <person name="Zou G."/>
            <person name="Qin Y."/>
            <person name="Ma L."/>
            <person name="Li J."/>
            <person name="Zheng H."/>
            <person name="Wang S."/>
            <person name="Wang C."/>
            <person name="Xun L."/>
            <person name="Zhao G.-P."/>
            <person name="Zhou Z."/>
            <person name="Qu Y."/>
        </authorList>
    </citation>
    <scope>NUCLEOTIDE SEQUENCE [LARGE SCALE GENOMIC DNA]</scope>
    <source>
        <strain evidence="10">114-2 / CGMCC 5302</strain>
    </source>
</reference>
<evidence type="ECO:0000256" key="2">
    <source>
        <dbReference type="ARBA" id="ARBA00022723"/>
    </source>
</evidence>
<dbReference type="PROSITE" id="PS00079">
    <property type="entry name" value="MULTICOPPER_OXIDASE1"/>
    <property type="match status" value="1"/>
</dbReference>
<dbReference type="InterPro" id="IPR033138">
    <property type="entry name" value="Cu_oxidase_CS"/>
</dbReference>
<dbReference type="InterPro" id="IPR002355">
    <property type="entry name" value="Cu_oxidase_Cu_BS"/>
</dbReference>
<dbReference type="InterPro" id="IPR017762">
    <property type="entry name" value="Multicopper_oxidase_fun"/>
</dbReference>
<evidence type="ECO:0000259" key="8">
    <source>
        <dbReference type="Pfam" id="PF07732"/>
    </source>
</evidence>
<dbReference type="Proteomes" id="UP000019376">
    <property type="component" value="Unassembled WGS sequence"/>
</dbReference>
<name>S7Z989_PENO1</name>
<dbReference type="InterPro" id="IPR011707">
    <property type="entry name" value="Cu-oxidase-like_N"/>
</dbReference>
<dbReference type="SUPFAM" id="SSF49503">
    <property type="entry name" value="Cupredoxins"/>
    <property type="match status" value="3"/>
</dbReference>
<dbReference type="eggNOG" id="KOG1263">
    <property type="taxonomic scope" value="Eukaryota"/>
</dbReference>
<dbReference type="InterPro" id="IPR011706">
    <property type="entry name" value="Cu-oxidase_C"/>
</dbReference>
<evidence type="ECO:0000313" key="10">
    <source>
        <dbReference type="Proteomes" id="UP000019376"/>
    </source>
</evidence>
<dbReference type="Pfam" id="PF07731">
    <property type="entry name" value="Cu-oxidase_2"/>
    <property type="match status" value="1"/>
</dbReference>
<evidence type="ECO:0000259" key="6">
    <source>
        <dbReference type="Pfam" id="PF00394"/>
    </source>
</evidence>
<dbReference type="PROSITE" id="PS00080">
    <property type="entry name" value="MULTICOPPER_OXIDASE2"/>
    <property type="match status" value="1"/>
</dbReference>
<feature type="domain" description="Plastocyanin-like" evidence="8">
    <location>
        <begin position="36"/>
        <end position="152"/>
    </location>
</feature>
<feature type="domain" description="Plastocyanin-like" evidence="7">
    <location>
        <begin position="422"/>
        <end position="548"/>
    </location>
</feature>
<keyword evidence="5" id="KW-0732">Signal</keyword>
<gene>
    <name evidence="9" type="ORF">PDE_02128</name>
</gene>
<accession>S7Z989</accession>